<reference evidence="3" key="1">
    <citation type="journal article" date="2014" name="Int. J. Syst. Evol. Microbiol.">
        <title>Complete genome sequence of Corynebacterium casei LMG S-19264T (=DSM 44701T), isolated from a smear-ripened cheese.</title>
        <authorList>
            <consortium name="US DOE Joint Genome Institute (JGI-PGF)"/>
            <person name="Walter F."/>
            <person name="Albersmeier A."/>
            <person name="Kalinowski J."/>
            <person name="Ruckert C."/>
        </authorList>
    </citation>
    <scope>NUCLEOTIDE SEQUENCE</scope>
    <source>
        <strain evidence="3">CGMCC 1.12181</strain>
    </source>
</reference>
<organism evidence="3 4">
    <name type="scientific">Marinicella pacifica</name>
    <dbReference type="NCBI Taxonomy" id="1171543"/>
    <lineage>
        <taxon>Bacteria</taxon>
        <taxon>Pseudomonadati</taxon>
        <taxon>Pseudomonadota</taxon>
        <taxon>Gammaproteobacteria</taxon>
        <taxon>Lysobacterales</taxon>
        <taxon>Marinicellaceae</taxon>
        <taxon>Marinicella</taxon>
    </lineage>
</organism>
<protein>
    <submittedName>
        <fullName evidence="3">Uncharacterized protein</fullName>
    </submittedName>
</protein>
<feature type="region of interest" description="Disordered" evidence="2">
    <location>
        <begin position="208"/>
        <end position="231"/>
    </location>
</feature>
<evidence type="ECO:0000313" key="3">
    <source>
        <dbReference type="EMBL" id="GGF87092.1"/>
    </source>
</evidence>
<evidence type="ECO:0000256" key="1">
    <source>
        <dbReference type="SAM" id="Coils"/>
    </source>
</evidence>
<evidence type="ECO:0000256" key="2">
    <source>
        <dbReference type="SAM" id="MobiDB-lite"/>
    </source>
</evidence>
<dbReference type="Pfam" id="PF20567">
    <property type="entry name" value="DUF6776"/>
    <property type="match status" value="1"/>
</dbReference>
<sequence>MVLLVVAAFFYGRYYDIDVLKAFKGQKQTWTEVNQQLTEENQQQSVLISRLQTELKVKDQALQTLKLDLDRLNQEIIQLKADVGFYENLLSHKDSIKTLRVFEAIAKPAANYIQLKIVLAQKLEKARTKSGTLSVNLLGIQNDKAHQIDLIKQFELDNHFSFKYFQIKNYAITLPDGFIPTTLLVELQSDDNRPKIVTERLAWQDVWQATSGDEKQSSPNPKPNVDSVESN</sequence>
<name>A0A917CGQ7_9GAMM</name>
<reference evidence="3" key="2">
    <citation type="submission" date="2020-09" db="EMBL/GenBank/DDBJ databases">
        <authorList>
            <person name="Sun Q."/>
            <person name="Zhou Y."/>
        </authorList>
    </citation>
    <scope>NUCLEOTIDE SEQUENCE</scope>
    <source>
        <strain evidence="3">CGMCC 1.12181</strain>
    </source>
</reference>
<keyword evidence="1" id="KW-0175">Coiled coil</keyword>
<evidence type="ECO:0000313" key="4">
    <source>
        <dbReference type="Proteomes" id="UP000605253"/>
    </source>
</evidence>
<dbReference type="EMBL" id="BMEO01000002">
    <property type="protein sequence ID" value="GGF87092.1"/>
    <property type="molecule type" value="Genomic_DNA"/>
</dbReference>
<feature type="coiled-coil region" evidence="1">
    <location>
        <begin position="34"/>
        <end position="89"/>
    </location>
</feature>
<comment type="caution">
    <text evidence="3">The sequence shown here is derived from an EMBL/GenBank/DDBJ whole genome shotgun (WGS) entry which is preliminary data.</text>
</comment>
<accession>A0A917CGQ7</accession>
<proteinExistence type="predicted"/>
<keyword evidence="4" id="KW-1185">Reference proteome</keyword>
<dbReference type="Proteomes" id="UP000605253">
    <property type="component" value="Unassembled WGS sequence"/>
</dbReference>
<gene>
    <name evidence="3" type="ORF">GCM10011365_05190</name>
</gene>
<dbReference type="AlphaFoldDB" id="A0A917CGQ7"/>
<dbReference type="InterPro" id="IPR046703">
    <property type="entry name" value="DUF6776"/>
</dbReference>